<organism evidence="1 2">
    <name type="scientific">Sporolactobacillus kofuensis</name>
    <dbReference type="NCBI Taxonomy" id="269672"/>
    <lineage>
        <taxon>Bacteria</taxon>
        <taxon>Bacillati</taxon>
        <taxon>Bacillota</taxon>
        <taxon>Bacilli</taxon>
        <taxon>Bacillales</taxon>
        <taxon>Sporolactobacillaceae</taxon>
        <taxon>Sporolactobacillus</taxon>
    </lineage>
</organism>
<reference evidence="2" key="1">
    <citation type="journal article" date="2019" name="Int. J. Syst. Evol. Microbiol.">
        <title>The Global Catalogue of Microorganisms (GCM) 10K type strain sequencing project: providing services to taxonomists for standard genome sequencing and annotation.</title>
        <authorList>
            <consortium name="The Broad Institute Genomics Platform"/>
            <consortium name="The Broad Institute Genome Sequencing Center for Infectious Disease"/>
            <person name="Wu L."/>
            <person name="Ma J."/>
        </authorList>
    </citation>
    <scope>NUCLEOTIDE SEQUENCE [LARGE SCALE GENOMIC DNA]</scope>
    <source>
        <strain evidence="2">CCUG 42001</strain>
    </source>
</reference>
<dbReference type="EMBL" id="JBHSTQ010000001">
    <property type="protein sequence ID" value="MFC6385240.1"/>
    <property type="molecule type" value="Genomic_DNA"/>
</dbReference>
<protein>
    <submittedName>
        <fullName evidence="1">Uncharacterized protein</fullName>
    </submittedName>
</protein>
<proteinExistence type="predicted"/>
<comment type="caution">
    <text evidence="1">The sequence shown here is derived from an EMBL/GenBank/DDBJ whole genome shotgun (WGS) entry which is preliminary data.</text>
</comment>
<dbReference type="Proteomes" id="UP001596267">
    <property type="component" value="Unassembled WGS sequence"/>
</dbReference>
<accession>A0ABW1WDR2</accession>
<keyword evidence="2" id="KW-1185">Reference proteome</keyword>
<sequence>MTRNYPENIDQFISNLKKSGIEMNKDEVFEKMVEYNMINEQGQPTEYALKNGLMTFEGDQNA</sequence>
<evidence type="ECO:0000313" key="1">
    <source>
        <dbReference type="EMBL" id="MFC6385240.1"/>
    </source>
</evidence>
<name>A0ABW1WDR2_9BACL</name>
<gene>
    <name evidence="1" type="ORF">ACFP7A_01395</name>
</gene>
<evidence type="ECO:0000313" key="2">
    <source>
        <dbReference type="Proteomes" id="UP001596267"/>
    </source>
</evidence>
<dbReference type="RefSeq" id="WP_253077347.1">
    <property type="nucleotide sequence ID" value="NZ_JAMXWN010000019.1"/>
</dbReference>